<protein>
    <recommendedName>
        <fullName evidence="2">Nucleolus and neural progenitor protein-like N-terminal domain-containing protein</fullName>
    </recommendedName>
</protein>
<dbReference type="OMA" id="IRFIQAH"/>
<accession>T0RGP9</accession>
<dbReference type="eggNOG" id="ENOG502S2U0">
    <property type="taxonomic scope" value="Eukaryota"/>
</dbReference>
<keyword evidence="1" id="KW-0812">Transmembrane</keyword>
<dbReference type="RefSeq" id="XP_008617581.1">
    <property type="nucleotide sequence ID" value="XM_008619359.1"/>
</dbReference>
<dbReference type="PANTHER" id="PTHR34786:SF1">
    <property type="entry name" value="OS09G0504900 PROTEIN"/>
    <property type="match status" value="1"/>
</dbReference>
<organism evidence="3 4">
    <name type="scientific">Saprolegnia diclina (strain VS20)</name>
    <dbReference type="NCBI Taxonomy" id="1156394"/>
    <lineage>
        <taxon>Eukaryota</taxon>
        <taxon>Sar</taxon>
        <taxon>Stramenopiles</taxon>
        <taxon>Oomycota</taxon>
        <taxon>Saprolegniomycetes</taxon>
        <taxon>Saprolegniales</taxon>
        <taxon>Saprolegniaceae</taxon>
        <taxon>Saprolegnia</taxon>
    </lineage>
</organism>
<sequence>MTMDLAQVSRDVEAVTKAVGLLHEELLLLRKIIYKNTSQHRRAQYFQYLVQVKRTHRTLKKDELQALVAKIQSLLATLQVKEGLHHVAWKVLNGEVKTDLDDALRQLQAHIQTIVSAMEAEKKAYRALAAQFAMTFFIPFCVVANSLLARLYVLQQTILIRFIQAHHCLTLGYLAQVALANPLRAGTTAVQLSGYAVPRHALTYCDAPGLSSEA</sequence>
<dbReference type="VEuPathDB" id="FungiDB:SDRG_13280"/>
<dbReference type="Proteomes" id="UP000030762">
    <property type="component" value="Unassembled WGS sequence"/>
</dbReference>
<feature type="transmembrane region" description="Helical" evidence="1">
    <location>
        <begin position="132"/>
        <end position="153"/>
    </location>
</feature>
<dbReference type="InterPro" id="IPR027951">
    <property type="entry name" value="Nepro_N"/>
</dbReference>
<evidence type="ECO:0000259" key="2">
    <source>
        <dbReference type="Pfam" id="PF14780"/>
    </source>
</evidence>
<name>T0RGP9_SAPDV</name>
<reference evidence="3 4" key="1">
    <citation type="submission" date="2012-04" db="EMBL/GenBank/DDBJ databases">
        <title>The Genome Sequence of Saprolegnia declina VS20.</title>
        <authorList>
            <consortium name="The Broad Institute Genome Sequencing Platform"/>
            <person name="Russ C."/>
            <person name="Nusbaum C."/>
            <person name="Tyler B."/>
            <person name="van West P."/>
            <person name="Dieguez-Uribeondo J."/>
            <person name="de Bruijn I."/>
            <person name="Tripathy S."/>
            <person name="Jiang R."/>
            <person name="Young S.K."/>
            <person name="Zeng Q."/>
            <person name="Gargeya S."/>
            <person name="Fitzgerald M."/>
            <person name="Haas B."/>
            <person name="Abouelleil A."/>
            <person name="Alvarado L."/>
            <person name="Arachchi H.M."/>
            <person name="Berlin A."/>
            <person name="Chapman S.B."/>
            <person name="Goldberg J."/>
            <person name="Griggs A."/>
            <person name="Gujja S."/>
            <person name="Hansen M."/>
            <person name="Howarth C."/>
            <person name="Imamovic A."/>
            <person name="Larimer J."/>
            <person name="McCowen C."/>
            <person name="Montmayeur A."/>
            <person name="Murphy C."/>
            <person name="Neiman D."/>
            <person name="Pearson M."/>
            <person name="Priest M."/>
            <person name="Roberts A."/>
            <person name="Saif S."/>
            <person name="Shea T."/>
            <person name="Sisk P."/>
            <person name="Sykes S."/>
            <person name="Wortman J."/>
            <person name="Nusbaum C."/>
            <person name="Birren B."/>
        </authorList>
    </citation>
    <scope>NUCLEOTIDE SEQUENCE [LARGE SCALE GENOMIC DNA]</scope>
    <source>
        <strain evidence="3 4">VS20</strain>
    </source>
</reference>
<keyword evidence="1" id="KW-0472">Membrane</keyword>
<gene>
    <name evidence="3" type="ORF">SDRG_13280</name>
</gene>
<proteinExistence type="predicted"/>
<evidence type="ECO:0000256" key="1">
    <source>
        <dbReference type="SAM" id="Phobius"/>
    </source>
</evidence>
<keyword evidence="4" id="KW-1185">Reference proteome</keyword>
<dbReference type="PANTHER" id="PTHR34786">
    <property type="entry name" value="OS09G0504900 PROTEIN"/>
    <property type="match status" value="1"/>
</dbReference>
<dbReference type="GeneID" id="19954007"/>
<feature type="domain" description="Nucleolus and neural progenitor protein-like N-terminal" evidence="2">
    <location>
        <begin position="15"/>
        <end position="169"/>
    </location>
</feature>
<evidence type="ECO:0000313" key="4">
    <source>
        <dbReference type="Proteomes" id="UP000030762"/>
    </source>
</evidence>
<dbReference type="InParanoid" id="T0RGP9"/>
<keyword evidence="1" id="KW-1133">Transmembrane helix</keyword>
<dbReference type="EMBL" id="JH767189">
    <property type="protein sequence ID" value="EQC28942.1"/>
    <property type="molecule type" value="Genomic_DNA"/>
</dbReference>
<evidence type="ECO:0000313" key="3">
    <source>
        <dbReference type="EMBL" id="EQC28942.1"/>
    </source>
</evidence>
<dbReference type="OrthoDB" id="114080at2759"/>
<dbReference type="Pfam" id="PF14780">
    <property type="entry name" value="NEPRO_N"/>
    <property type="match status" value="1"/>
</dbReference>
<dbReference type="STRING" id="1156394.T0RGP9"/>
<dbReference type="AlphaFoldDB" id="T0RGP9"/>